<proteinExistence type="inferred from homology"/>
<comment type="subcellular location">
    <subcellularLocation>
        <location evidence="1 6">Cytoplasm</location>
        <location evidence="1 6">Nucleoid</location>
    </subcellularLocation>
</comment>
<reference evidence="7" key="2">
    <citation type="submission" date="2014-03" db="EMBL/GenBank/DDBJ databases">
        <title>Candidatus Competibacter-lineage genomes retrieved from metagenomes reveal functional metabolic diversity.</title>
        <authorList>
            <person name="McIlroy S.J."/>
            <person name="Albertsen M."/>
            <person name="Andresen E.K."/>
            <person name="Saunders A.M."/>
            <person name="Kristiansen R."/>
            <person name="Stokholm-Bjerregaard M."/>
            <person name="Nielsen K.L."/>
            <person name="Nielsen P.H."/>
        </authorList>
    </citation>
    <scope>NUCLEOTIDE SEQUENCE</scope>
    <source>
        <strain evidence="7">Run_A_D11</strain>
    </source>
</reference>
<dbReference type="PANTHER" id="PTHR38103">
    <property type="entry name" value="RECOMBINATION-ASSOCIATED PROTEIN RDGC"/>
    <property type="match status" value="1"/>
</dbReference>
<dbReference type="OrthoDB" id="5290530at2"/>
<dbReference type="GO" id="GO:0006310">
    <property type="term" value="P:DNA recombination"/>
    <property type="evidence" value="ECO:0007669"/>
    <property type="project" value="UniProtKB-UniRule"/>
</dbReference>
<comment type="function">
    <text evidence="6">May be involved in recombination.</text>
</comment>
<dbReference type="PANTHER" id="PTHR38103:SF1">
    <property type="entry name" value="RECOMBINATION-ASSOCIATED PROTEIN RDGC"/>
    <property type="match status" value="1"/>
</dbReference>
<dbReference type="NCBIfam" id="NF001464">
    <property type="entry name" value="PRK00321.1-5"/>
    <property type="match status" value="1"/>
</dbReference>
<dbReference type="STRING" id="1400863.BN873_340043"/>
<dbReference type="EMBL" id="CBTJ020000041">
    <property type="protein sequence ID" value="CDI02667.1"/>
    <property type="molecule type" value="Genomic_DNA"/>
</dbReference>
<dbReference type="Pfam" id="PF04381">
    <property type="entry name" value="RdgC"/>
    <property type="match status" value="1"/>
</dbReference>
<evidence type="ECO:0000256" key="5">
    <source>
        <dbReference type="ARBA" id="ARBA00023172"/>
    </source>
</evidence>
<keyword evidence="8" id="KW-1185">Reference proteome</keyword>
<keyword evidence="5 6" id="KW-0233">DNA recombination</keyword>
<evidence type="ECO:0000313" key="8">
    <source>
        <dbReference type="Proteomes" id="UP000035760"/>
    </source>
</evidence>
<gene>
    <name evidence="6" type="primary">rdgC</name>
    <name evidence="7" type="ORF">BN873_340043</name>
</gene>
<dbReference type="GO" id="GO:0000018">
    <property type="term" value="P:regulation of DNA recombination"/>
    <property type="evidence" value="ECO:0007669"/>
    <property type="project" value="TreeGrafter"/>
</dbReference>
<comment type="caution">
    <text evidence="7">The sequence shown here is derived from an EMBL/GenBank/DDBJ whole genome shotgun (WGS) entry which is preliminary data.</text>
</comment>
<dbReference type="GO" id="GO:0043590">
    <property type="term" value="C:bacterial nucleoid"/>
    <property type="evidence" value="ECO:0007669"/>
    <property type="project" value="TreeGrafter"/>
</dbReference>
<name>W6M4N5_9GAMM</name>
<protein>
    <recommendedName>
        <fullName evidence="3 6">Recombination-associated protein RdgC</fullName>
    </recommendedName>
</protein>
<dbReference type="GO" id="GO:0005737">
    <property type="term" value="C:cytoplasm"/>
    <property type="evidence" value="ECO:0007669"/>
    <property type="project" value="UniProtKB-UniRule"/>
</dbReference>
<dbReference type="InterPro" id="IPR007476">
    <property type="entry name" value="RdgC"/>
</dbReference>
<dbReference type="Proteomes" id="UP000035760">
    <property type="component" value="Unassembled WGS sequence"/>
</dbReference>
<dbReference type="HAMAP" id="MF_00194">
    <property type="entry name" value="RdgC"/>
    <property type="match status" value="1"/>
</dbReference>
<accession>W6M4N5</accession>
<dbReference type="AlphaFoldDB" id="W6M4N5"/>
<dbReference type="GO" id="GO:0003690">
    <property type="term" value="F:double-stranded DNA binding"/>
    <property type="evidence" value="ECO:0007669"/>
    <property type="project" value="TreeGrafter"/>
</dbReference>
<dbReference type="RefSeq" id="WP_048673080.1">
    <property type="nucleotide sequence ID" value="NZ_CBTJ020000041.1"/>
</dbReference>
<sequence length="300" mass="32835">MWFKNLTLFRTVEPFSSLGEALAARLAQDVFQPCPSFQPSVIGWVPPLGRKAVDLVHAVAGRSLVCLQAEEKVLPAGVVNQMVAERIAAIEDRERRSVRRRERQELRDQLLQALMPTALVAARRSYAYLDPAAGWLVVDSASPHRVEEITGLLRKALAGLAIAPPKVKQSVTAAMTGWLAEGRPPAGFEFADSCELREPGEAGGVVRCRGQDLTGDEIHSHLVAGKQVAQLGLRWRERIEFVLDEALVVRRLKFLDVVHESLGESATDSPEAIFDAEYALMTGELTLLLPDLLALFGGEA</sequence>
<evidence type="ECO:0000256" key="4">
    <source>
        <dbReference type="ARBA" id="ARBA00022490"/>
    </source>
</evidence>
<evidence type="ECO:0000313" key="7">
    <source>
        <dbReference type="EMBL" id="CDI02667.1"/>
    </source>
</evidence>
<organism evidence="7 8">
    <name type="scientific">Candidatus Competibacter denitrificans Run_A_D11</name>
    <dbReference type="NCBI Taxonomy" id="1400863"/>
    <lineage>
        <taxon>Bacteria</taxon>
        <taxon>Pseudomonadati</taxon>
        <taxon>Pseudomonadota</taxon>
        <taxon>Gammaproteobacteria</taxon>
        <taxon>Candidatus Competibacteraceae</taxon>
        <taxon>Candidatus Competibacter</taxon>
    </lineage>
</organism>
<evidence type="ECO:0000256" key="2">
    <source>
        <dbReference type="ARBA" id="ARBA00008657"/>
    </source>
</evidence>
<evidence type="ECO:0000256" key="1">
    <source>
        <dbReference type="ARBA" id="ARBA00004453"/>
    </source>
</evidence>
<comment type="similarity">
    <text evidence="2 6">Belongs to the RdgC family.</text>
</comment>
<keyword evidence="4 6" id="KW-0963">Cytoplasm</keyword>
<evidence type="ECO:0000256" key="6">
    <source>
        <dbReference type="HAMAP-Rule" id="MF_00194"/>
    </source>
</evidence>
<evidence type="ECO:0000256" key="3">
    <source>
        <dbReference type="ARBA" id="ARBA00022296"/>
    </source>
</evidence>
<reference evidence="7" key="1">
    <citation type="submission" date="2013-07" db="EMBL/GenBank/DDBJ databases">
        <authorList>
            <person name="McIlroy S."/>
        </authorList>
    </citation>
    <scope>NUCLEOTIDE SEQUENCE [LARGE SCALE GENOMIC DNA]</scope>
    <source>
        <strain evidence="7">Run_A_D11</strain>
    </source>
</reference>